<accession>E9HFK6</accession>
<dbReference type="EMBL" id="GL732636">
    <property type="protein sequence ID" value="EFX69490.1"/>
    <property type="molecule type" value="Genomic_DNA"/>
</dbReference>
<feature type="region of interest" description="Disordered" evidence="1">
    <location>
        <begin position="166"/>
        <end position="189"/>
    </location>
</feature>
<protein>
    <submittedName>
        <fullName evidence="2">Uncharacterized protein</fullName>
    </submittedName>
</protein>
<dbReference type="HOGENOM" id="CLU_781340_0_0_1"/>
<name>E9HFK6_DAPPU</name>
<organism evidence="2 3">
    <name type="scientific">Daphnia pulex</name>
    <name type="common">Water flea</name>
    <dbReference type="NCBI Taxonomy" id="6669"/>
    <lineage>
        <taxon>Eukaryota</taxon>
        <taxon>Metazoa</taxon>
        <taxon>Ecdysozoa</taxon>
        <taxon>Arthropoda</taxon>
        <taxon>Crustacea</taxon>
        <taxon>Branchiopoda</taxon>
        <taxon>Diplostraca</taxon>
        <taxon>Cladocera</taxon>
        <taxon>Anomopoda</taxon>
        <taxon>Daphniidae</taxon>
        <taxon>Daphnia</taxon>
    </lineage>
</organism>
<dbReference type="KEGG" id="dpx:DAPPUDRAFT_113631"/>
<dbReference type="Proteomes" id="UP000000305">
    <property type="component" value="Unassembled WGS sequence"/>
</dbReference>
<gene>
    <name evidence="2" type="ORF">DAPPUDRAFT_113631</name>
</gene>
<evidence type="ECO:0000313" key="3">
    <source>
        <dbReference type="Proteomes" id="UP000000305"/>
    </source>
</evidence>
<dbReference type="AlphaFoldDB" id="E9HFK6"/>
<dbReference type="InParanoid" id="E9HFK6"/>
<evidence type="ECO:0000313" key="2">
    <source>
        <dbReference type="EMBL" id="EFX69490.1"/>
    </source>
</evidence>
<evidence type="ECO:0000256" key="1">
    <source>
        <dbReference type="SAM" id="MobiDB-lite"/>
    </source>
</evidence>
<reference evidence="2 3" key="1">
    <citation type="journal article" date="2011" name="Science">
        <title>The ecoresponsive genome of Daphnia pulex.</title>
        <authorList>
            <person name="Colbourne J.K."/>
            <person name="Pfrender M.E."/>
            <person name="Gilbert D."/>
            <person name="Thomas W.K."/>
            <person name="Tucker A."/>
            <person name="Oakley T.H."/>
            <person name="Tokishita S."/>
            <person name="Aerts A."/>
            <person name="Arnold G.J."/>
            <person name="Basu M.K."/>
            <person name="Bauer D.J."/>
            <person name="Caceres C.E."/>
            <person name="Carmel L."/>
            <person name="Casola C."/>
            <person name="Choi J.H."/>
            <person name="Detter J.C."/>
            <person name="Dong Q."/>
            <person name="Dusheyko S."/>
            <person name="Eads B.D."/>
            <person name="Frohlich T."/>
            <person name="Geiler-Samerotte K.A."/>
            <person name="Gerlach D."/>
            <person name="Hatcher P."/>
            <person name="Jogdeo S."/>
            <person name="Krijgsveld J."/>
            <person name="Kriventseva E.V."/>
            <person name="Kultz D."/>
            <person name="Laforsch C."/>
            <person name="Lindquist E."/>
            <person name="Lopez J."/>
            <person name="Manak J.R."/>
            <person name="Muller J."/>
            <person name="Pangilinan J."/>
            <person name="Patwardhan R.P."/>
            <person name="Pitluck S."/>
            <person name="Pritham E.J."/>
            <person name="Rechtsteiner A."/>
            <person name="Rho M."/>
            <person name="Rogozin I.B."/>
            <person name="Sakarya O."/>
            <person name="Salamov A."/>
            <person name="Schaack S."/>
            <person name="Shapiro H."/>
            <person name="Shiga Y."/>
            <person name="Skalitzky C."/>
            <person name="Smith Z."/>
            <person name="Souvorov A."/>
            <person name="Sung W."/>
            <person name="Tang Z."/>
            <person name="Tsuchiya D."/>
            <person name="Tu H."/>
            <person name="Vos H."/>
            <person name="Wang M."/>
            <person name="Wolf Y.I."/>
            <person name="Yamagata H."/>
            <person name="Yamada T."/>
            <person name="Ye Y."/>
            <person name="Shaw J.R."/>
            <person name="Andrews J."/>
            <person name="Crease T.J."/>
            <person name="Tang H."/>
            <person name="Lucas S.M."/>
            <person name="Robertson H.M."/>
            <person name="Bork P."/>
            <person name="Koonin E.V."/>
            <person name="Zdobnov E.M."/>
            <person name="Grigoriev I.V."/>
            <person name="Lynch M."/>
            <person name="Boore J.L."/>
        </authorList>
    </citation>
    <scope>NUCLEOTIDE SEQUENCE [LARGE SCALE GENOMIC DNA]</scope>
</reference>
<sequence length="355" mass="37385">MVGGQPLNELSASVTPSNFFLSTLLLLNPATTPGHYAQLLHLDSTPGFNTRLLHPATTPGYYTRLLHLSSPSLLLVMSSTTKACDYFSCSVTFSTSSNSSKFCSNKCYTSVLARAAAKRLANTQLSAPTATEDHQPPLYGLQYCKPSCRASSSGGRFTPAPAISPPACSPHLSSEEDATSAPPDTRDFDAGFDASFTQATQFPSIQTSEDTEAHAMLPCHLSPGSPLAAAAAVVYPSVGEPSRSTSDIEAWEELNFISGGLAADCHRLTVKADASHSCVALMNSNAHIPLLFKMPEALMTAATGPNHPTTNPTAWLAPLIEKILPGSSSVRPKQSPAPMALNTRTSADLTLMAAC</sequence>
<proteinExistence type="predicted"/>
<keyword evidence="3" id="KW-1185">Reference proteome</keyword>